<dbReference type="Gene3D" id="3.30.559.10">
    <property type="entry name" value="Chloramphenicol acetyltransferase-like domain"/>
    <property type="match status" value="1"/>
</dbReference>
<protein>
    <submittedName>
        <fullName evidence="5">Linear gramicidin synthase subunit D</fullName>
    </submittedName>
</protein>
<dbReference type="PANTHER" id="PTHR45527:SF1">
    <property type="entry name" value="FATTY ACID SYNTHASE"/>
    <property type="match status" value="1"/>
</dbReference>
<keyword evidence="3" id="KW-0597">Phosphoprotein</keyword>
<dbReference type="InterPro" id="IPR006162">
    <property type="entry name" value="Ppantetheine_attach_site"/>
</dbReference>
<reference evidence="5 6" key="1">
    <citation type="submission" date="2021-03" db="EMBL/GenBank/DDBJ databases">
        <authorList>
            <person name="Peeters C."/>
        </authorList>
    </citation>
    <scope>NUCLEOTIDE SEQUENCE [LARGE SCALE GENOMIC DNA]</scope>
    <source>
        <strain evidence="5 6">LMG 26411</strain>
    </source>
</reference>
<dbReference type="InterPro" id="IPR010071">
    <property type="entry name" value="AA_adenyl_dom"/>
</dbReference>
<dbReference type="Gene3D" id="1.10.1200.10">
    <property type="entry name" value="ACP-like"/>
    <property type="match status" value="2"/>
</dbReference>
<dbReference type="CDD" id="cd19544">
    <property type="entry name" value="E-C_NRPS"/>
    <property type="match status" value="1"/>
</dbReference>
<dbReference type="PANTHER" id="PTHR45527">
    <property type="entry name" value="NONRIBOSOMAL PEPTIDE SYNTHETASE"/>
    <property type="match status" value="1"/>
</dbReference>
<dbReference type="NCBIfam" id="TIGR01733">
    <property type="entry name" value="AA-adenyl-dom"/>
    <property type="match status" value="1"/>
</dbReference>
<dbReference type="SMART" id="SM00823">
    <property type="entry name" value="PKS_PP"/>
    <property type="match status" value="2"/>
</dbReference>
<dbReference type="InterPro" id="IPR023213">
    <property type="entry name" value="CAT-like_dom_sf"/>
</dbReference>
<dbReference type="SUPFAM" id="SSF52777">
    <property type="entry name" value="CoA-dependent acyltransferases"/>
    <property type="match status" value="2"/>
</dbReference>
<dbReference type="SUPFAM" id="SSF47336">
    <property type="entry name" value="ACP-like"/>
    <property type="match status" value="2"/>
</dbReference>
<dbReference type="Pfam" id="PF00668">
    <property type="entry name" value="Condensation"/>
    <property type="match status" value="1"/>
</dbReference>
<organism evidence="5 6">
    <name type="scientific">Cupriavidus numazuensis</name>
    <dbReference type="NCBI Taxonomy" id="221992"/>
    <lineage>
        <taxon>Bacteria</taxon>
        <taxon>Pseudomonadati</taxon>
        <taxon>Pseudomonadota</taxon>
        <taxon>Betaproteobacteria</taxon>
        <taxon>Burkholderiales</taxon>
        <taxon>Burkholderiaceae</taxon>
        <taxon>Cupriavidus</taxon>
    </lineage>
</organism>
<accession>A0ABM8TX36</accession>
<evidence type="ECO:0000256" key="1">
    <source>
        <dbReference type="ARBA" id="ARBA00001957"/>
    </source>
</evidence>
<dbReference type="EMBL" id="CAJPVI010000129">
    <property type="protein sequence ID" value="CAG2161338.1"/>
    <property type="molecule type" value="Genomic_DNA"/>
</dbReference>
<dbReference type="PROSITE" id="PS50075">
    <property type="entry name" value="CARRIER"/>
    <property type="match status" value="2"/>
</dbReference>
<dbReference type="Pfam" id="PF00501">
    <property type="entry name" value="AMP-binding"/>
    <property type="match status" value="1"/>
</dbReference>
<dbReference type="InterPro" id="IPR036736">
    <property type="entry name" value="ACP-like_sf"/>
</dbReference>
<dbReference type="InterPro" id="IPR045851">
    <property type="entry name" value="AMP-bd_C_sf"/>
</dbReference>
<gene>
    <name evidence="5" type="primary">lgrD_3</name>
    <name evidence="5" type="ORF">LMG26411_08166</name>
</gene>
<dbReference type="InterPro" id="IPR020806">
    <property type="entry name" value="PKS_PP-bd"/>
</dbReference>
<feature type="domain" description="Carrier" evidence="4">
    <location>
        <begin position="38"/>
        <end position="112"/>
    </location>
</feature>
<evidence type="ECO:0000313" key="5">
    <source>
        <dbReference type="EMBL" id="CAG2161338.1"/>
    </source>
</evidence>
<dbReference type="Gene3D" id="3.30.559.30">
    <property type="entry name" value="Nonribosomal peptide synthetase, condensation domain"/>
    <property type="match status" value="1"/>
</dbReference>
<keyword evidence="2" id="KW-0596">Phosphopantetheine</keyword>
<dbReference type="Gene3D" id="3.30.300.30">
    <property type="match status" value="2"/>
</dbReference>
<dbReference type="Pfam" id="PF13193">
    <property type="entry name" value="AMP-binding_C"/>
    <property type="match status" value="1"/>
</dbReference>
<proteinExistence type="predicted"/>
<evidence type="ECO:0000256" key="3">
    <source>
        <dbReference type="ARBA" id="ARBA00022553"/>
    </source>
</evidence>
<comment type="cofactor">
    <cofactor evidence="1">
        <name>pantetheine 4'-phosphate</name>
        <dbReference type="ChEBI" id="CHEBI:47942"/>
    </cofactor>
</comment>
<dbReference type="InterPro" id="IPR001242">
    <property type="entry name" value="Condensation_dom"/>
</dbReference>
<dbReference type="Gene3D" id="2.30.38.10">
    <property type="entry name" value="Luciferase, Domain 3"/>
    <property type="match status" value="1"/>
</dbReference>
<dbReference type="InterPro" id="IPR020459">
    <property type="entry name" value="AMP-binding"/>
</dbReference>
<evidence type="ECO:0000256" key="2">
    <source>
        <dbReference type="ARBA" id="ARBA00022450"/>
    </source>
</evidence>
<dbReference type="InterPro" id="IPR025110">
    <property type="entry name" value="AMP-bd_C"/>
</dbReference>
<dbReference type="InterPro" id="IPR020845">
    <property type="entry name" value="AMP-binding_CS"/>
</dbReference>
<dbReference type="PROSITE" id="PS00455">
    <property type="entry name" value="AMP_BINDING"/>
    <property type="match status" value="1"/>
</dbReference>
<dbReference type="InterPro" id="IPR000873">
    <property type="entry name" value="AMP-dep_synth/lig_dom"/>
</dbReference>
<keyword evidence="6" id="KW-1185">Reference proteome</keyword>
<evidence type="ECO:0000259" key="4">
    <source>
        <dbReference type="PROSITE" id="PS50075"/>
    </source>
</evidence>
<name>A0ABM8TX36_9BURK</name>
<feature type="domain" description="Carrier" evidence="4">
    <location>
        <begin position="1087"/>
        <end position="1162"/>
    </location>
</feature>
<dbReference type="Gene3D" id="3.40.50.980">
    <property type="match status" value="2"/>
</dbReference>
<dbReference type="InterPro" id="IPR009081">
    <property type="entry name" value="PP-bd_ACP"/>
</dbReference>
<dbReference type="Pfam" id="PF00550">
    <property type="entry name" value="PP-binding"/>
    <property type="match status" value="2"/>
</dbReference>
<dbReference type="CDD" id="cd12116">
    <property type="entry name" value="A_NRPS_Ta1_like"/>
    <property type="match status" value="1"/>
</dbReference>
<dbReference type="Proteomes" id="UP000672657">
    <property type="component" value="Unassembled WGS sequence"/>
</dbReference>
<dbReference type="PRINTS" id="PR00154">
    <property type="entry name" value="AMPBINDING"/>
</dbReference>
<sequence length="1184" mass="127575">MVPGAIVVLDALPLNPNGKVDRKALPEPGQLASAGYEAPQGEVEAVLAEIWADVLKLPRVGRHDNFFTLGGHSLLAIQLLERVRRHGWPVAVRTLFQHPVLQDFARAVGGEASTEVVVPPNGIPADCTRIEPSMLTLVSLEEEAIRSIEAAIPGGAANIQDIYPLAPLQQGILFHHLLQAEGDAYITTCLLAFDSRARLAGFMDHLNAVIARHDILRTAVLWEGLPEPVQVVCREATLVPEWLEPGDQAEARLLAAVDPSHYRLDVRRAPLLGALAVHDTEADRWLLQLPSHHLVMDHTTLELLVEEIGLLTAGRAEALPTPVPFRRYVAQARLGVSEAQHEAFFRQMLGEVETPTAPYGLLDVRGDGTRVGEARLPLPPALSAKLRQLAQRHGVSAATLFHLAWALVVGRSAGQDDVVFGTVLFGRMQGGEDAQRALGLFINTLPLRVKLGPVAVAQALRDTHAGLTGLLTHEHASLALAQRCSSVPSGTPLFSALLNYRYSAPAQSQAQWEGMTTLGGDERNNYPFTMNVDDLGEDFALVAQVVQPLDPQQVCEALHGTLAALASALEKHPQQLLCELEGISGPERTQLEQWGVNAHRYDNVEPVHRMVERQDPQAVALLSGDETLTYGELNARANRLAHRLIAEGVGPDVRVGIAVPRSVEMLVGLLAILKAGGAYVPLDPEYPADRLAYMVESSGITLLLTHSTVTGLPPVRTTLELDTLDTRAHPAHTPQVPVHGENLAYVIYTSGSTGKPKGVMVRHRGLSHFLLSMQDQPGLTGDDVLLAVTSLSFDIAALELYLPLLCGARVVLAPREVVRDGRALGELMQARGVTALQSTPAGWRVLLAGGWRPSGPLKGLCGGEALQPDLAHTLRELGVALWNMYGPTETTIWSTAVPVRGDAAIGGPIGDTALRVLDAALQPVPAGVPGELYLGGVGLARGYLHRPDLAAERFVADPFDAEGGRLYRTGDLVRWRADGQLEYLGRIDHQVKIRGFRIELGEIETQLLAQPEVREAVVVAKDGRLVGYVAGEIEPAALRERLAQALPDYMVPGAILVLDTLPLNPNGKVDRKALPEPDAASGHLYEAPHGEAEAALAQIWSEVLGAARVGRHDTFFELGGHSLAALQVQARTQARFAVQIPLRLYFEGLSLSAIALALEAARQTQADESTELDEMSALLEALEN</sequence>
<evidence type="ECO:0000313" key="6">
    <source>
        <dbReference type="Proteomes" id="UP000672657"/>
    </source>
</evidence>
<comment type="caution">
    <text evidence="5">The sequence shown here is derived from an EMBL/GenBank/DDBJ whole genome shotgun (WGS) entry which is preliminary data.</text>
</comment>
<dbReference type="PROSITE" id="PS00012">
    <property type="entry name" value="PHOSPHOPANTETHEINE"/>
    <property type="match status" value="1"/>
</dbReference>
<dbReference type="SUPFAM" id="SSF56801">
    <property type="entry name" value="Acetyl-CoA synthetase-like"/>
    <property type="match status" value="2"/>
</dbReference>